<protein>
    <submittedName>
        <fullName evidence="2">Uncharacterized protein</fullName>
    </submittedName>
</protein>
<accession>L0JWK4</accession>
<gene>
    <name evidence="2" type="ORF">Natoc_0373</name>
</gene>
<dbReference type="KEGG" id="nou:Natoc_0373"/>
<feature type="transmembrane region" description="Helical" evidence="1">
    <location>
        <begin position="70"/>
        <end position="88"/>
    </location>
</feature>
<dbReference type="GeneID" id="14405401"/>
<evidence type="ECO:0000256" key="1">
    <source>
        <dbReference type="SAM" id="Phobius"/>
    </source>
</evidence>
<name>L0JWK4_9EURY</name>
<keyword evidence="3" id="KW-1185">Reference proteome</keyword>
<evidence type="ECO:0000313" key="3">
    <source>
        <dbReference type="Proteomes" id="UP000010878"/>
    </source>
</evidence>
<dbReference type="STRING" id="694430.Natoc_0373"/>
<dbReference type="EMBL" id="CP003929">
    <property type="protein sequence ID" value="AGB36238.1"/>
    <property type="molecule type" value="Genomic_DNA"/>
</dbReference>
<keyword evidence="1" id="KW-1133">Transmembrane helix</keyword>
<dbReference type="RefSeq" id="WP_015319694.1">
    <property type="nucleotide sequence ID" value="NC_019974.1"/>
</dbReference>
<dbReference type="HOGENOM" id="CLU_1943921_0_0_2"/>
<dbReference type="eggNOG" id="arCOG11315">
    <property type="taxonomic scope" value="Archaea"/>
</dbReference>
<organism evidence="2 3">
    <name type="scientific">Natronococcus occultus SP4</name>
    <dbReference type="NCBI Taxonomy" id="694430"/>
    <lineage>
        <taxon>Archaea</taxon>
        <taxon>Methanobacteriati</taxon>
        <taxon>Methanobacteriota</taxon>
        <taxon>Stenosarchaea group</taxon>
        <taxon>Halobacteria</taxon>
        <taxon>Halobacteriales</taxon>
        <taxon>Natrialbaceae</taxon>
        <taxon>Natronococcus</taxon>
    </lineage>
</organism>
<proteinExistence type="predicted"/>
<feature type="transmembrane region" description="Helical" evidence="1">
    <location>
        <begin position="38"/>
        <end position="58"/>
    </location>
</feature>
<sequence length="134" mass="14226">MPSRENRAILAAFGLFALVLVGLSVLEGRWGHAATESSVVGFLVLVGIPIVLPQLYLARTDDEIPTRTRLWLVAGVAGLYALQAGSVAGRSQDLLVLGIVGATLALAFWYEARAAYRASVSDEDVADASRAESR</sequence>
<keyword evidence="1" id="KW-0812">Transmembrane</keyword>
<dbReference type="InterPro" id="IPR058293">
    <property type="entry name" value="DUF7987"/>
</dbReference>
<dbReference type="Proteomes" id="UP000010878">
    <property type="component" value="Chromosome"/>
</dbReference>
<keyword evidence="1" id="KW-0472">Membrane</keyword>
<evidence type="ECO:0000313" key="2">
    <source>
        <dbReference type="EMBL" id="AGB36238.1"/>
    </source>
</evidence>
<dbReference type="OrthoDB" id="201480at2157"/>
<dbReference type="AlphaFoldDB" id="L0JWK4"/>
<reference evidence="2 3" key="1">
    <citation type="submission" date="2012-11" db="EMBL/GenBank/DDBJ databases">
        <title>FINISHED of Natronococcus occultus SP4, DSM 3396.</title>
        <authorList>
            <consortium name="DOE Joint Genome Institute"/>
            <person name="Eisen J."/>
            <person name="Huntemann M."/>
            <person name="Wei C.-L."/>
            <person name="Han J."/>
            <person name="Detter J.C."/>
            <person name="Han C."/>
            <person name="Tapia R."/>
            <person name="Chen A."/>
            <person name="Kyrpides N."/>
            <person name="Mavromatis K."/>
            <person name="Markowitz V."/>
            <person name="Szeto E."/>
            <person name="Ivanova N."/>
            <person name="Mikhailova N."/>
            <person name="Ovchinnikova G."/>
            <person name="Pagani I."/>
            <person name="Pati A."/>
            <person name="Goodwin L."/>
            <person name="Nordberg H.P."/>
            <person name="Cantor M.N."/>
            <person name="Hua S.X."/>
            <person name="Woyke T."/>
            <person name="Eisen J."/>
            <person name="Klenk H.-P."/>
            <person name="Klenk H.-P."/>
        </authorList>
    </citation>
    <scope>NUCLEOTIDE SEQUENCE [LARGE SCALE GENOMIC DNA]</scope>
    <source>
        <strain evidence="2 3">SP4</strain>
    </source>
</reference>
<dbReference type="Pfam" id="PF25949">
    <property type="entry name" value="DUF7987"/>
    <property type="match status" value="1"/>
</dbReference>
<feature type="transmembrane region" description="Helical" evidence="1">
    <location>
        <begin position="94"/>
        <end position="112"/>
    </location>
</feature>